<reference evidence="5" key="3">
    <citation type="submission" date="2025-04" db="UniProtKB">
        <authorList>
            <consortium name="RefSeq"/>
        </authorList>
    </citation>
    <scope>IDENTIFICATION</scope>
    <source>
        <strain evidence="5">CBS 304.34</strain>
    </source>
</reference>
<dbReference type="Proteomes" id="UP000504636">
    <property type="component" value="Unplaced"/>
</dbReference>
<reference evidence="5" key="2">
    <citation type="submission" date="2020-04" db="EMBL/GenBank/DDBJ databases">
        <authorList>
            <consortium name="NCBI Genome Project"/>
        </authorList>
    </citation>
    <scope>NUCLEOTIDE SEQUENCE</scope>
    <source>
        <strain evidence="5">CBS 304.34</strain>
    </source>
</reference>
<evidence type="ECO:0000256" key="1">
    <source>
        <dbReference type="SAM" id="MobiDB-lite"/>
    </source>
</evidence>
<evidence type="ECO:0000259" key="2">
    <source>
        <dbReference type="Pfam" id="PF24864"/>
    </source>
</evidence>
<evidence type="ECO:0000313" key="5">
    <source>
        <dbReference type="RefSeq" id="XP_033581291.1"/>
    </source>
</evidence>
<dbReference type="RefSeq" id="XP_033581291.1">
    <property type="nucleotide sequence ID" value="XM_033725115.1"/>
</dbReference>
<dbReference type="Pfam" id="PF24864">
    <property type="entry name" value="DUF7730"/>
    <property type="match status" value="1"/>
</dbReference>
<feature type="compositionally biased region" description="Basic and acidic residues" evidence="1">
    <location>
        <begin position="10"/>
        <end position="22"/>
    </location>
</feature>
<sequence>MHPAKPYTQQEKDELDRRKGERNAQPTLPVVRPRALSLPLPLEDTSAEEKPRKDLERKKNTVRVTQITHDQAESSILYTLPLEIRTMIWEYAITGHHIHIARRRGRLGHAVCPHPDDIFERGAKEHLCLERRDGNDFWLPTNYPPRVSPLSLLKTCRQIYSETIDLLYTGNTFAFADPPAFDWFHTSVLPSRTRLLRSIEIPWEYQANVSGSDWNVPPIPMWRTEKQHKMFGHLCYHSQHQLRHLRFLISTSWSWNRLPSQFNSQPSIEQAVFHAKIQNGNPIQVVMPWHSFRLPTAEETASLAARGVSLEIHRALKDRNDFAAFAVPFNARCLHCGDGALIPAGARTTAERCFFDIEGAGEGQEEFFERSEFYRVRHGPCGGLIEFETELLSTTWRVTHGAERLE</sequence>
<dbReference type="InterPro" id="IPR056632">
    <property type="entry name" value="DUF7730"/>
</dbReference>
<dbReference type="OrthoDB" id="4757095at2759"/>
<dbReference type="PANTHER" id="PTHR38790">
    <property type="entry name" value="2EXR DOMAIN-CONTAINING PROTEIN-RELATED"/>
    <property type="match status" value="1"/>
</dbReference>
<feature type="region of interest" description="Disordered" evidence="1">
    <location>
        <begin position="1"/>
        <end position="60"/>
    </location>
</feature>
<dbReference type="EMBL" id="MU003695">
    <property type="protein sequence ID" value="KAF2814327.1"/>
    <property type="molecule type" value="Genomic_DNA"/>
</dbReference>
<evidence type="ECO:0000313" key="3">
    <source>
        <dbReference type="EMBL" id="KAF2814327.1"/>
    </source>
</evidence>
<protein>
    <recommendedName>
        <fullName evidence="2">DUF7730 domain-containing protein</fullName>
    </recommendedName>
</protein>
<reference evidence="3 5" key="1">
    <citation type="journal article" date="2020" name="Stud. Mycol.">
        <title>101 Dothideomycetes genomes: a test case for predicting lifestyles and emergence of pathogens.</title>
        <authorList>
            <person name="Haridas S."/>
            <person name="Albert R."/>
            <person name="Binder M."/>
            <person name="Bloem J."/>
            <person name="Labutti K."/>
            <person name="Salamov A."/>
            <person name="Andreopoulos B."/>
            <person name="Baker S."/>
            <person name="Barry K."/>
            <person name="Bills G."/>
            <person name="Bluhm B."/>
            <person name="Cannon C."/>
            <person name="Castanera R."/>
            <person name="Culley D."/>
            <person name="Daum C."/>
            <person name="Ezra D."/>
            <person name="Gonzalez J."/>
            <person name="Henrissat B."/>
            <person name="Kuo A."/>
            <person name="Liang C."/>
            <person name="Lipzen A."/>
            <person name="Lutzoni F."/>
            <person name="Magnuson J."/>
            <person name="Mondo S."/>
            <person name="Nolan M."/>
            <person name="Ohm R."/>
            <person name="Pangilinan J."/>
            <person name="Park H.-J."/>
            <person name="Ramirez L."/>
            <person name="Alfaro M."/>
            <person name="Sun H."/>
            <person name="Tritt A."/>
            <person name="Yoshinaga Y."/>
            <person name="Zwiers L.-H."/>
            <person name="Turgeon B."/>
            <person name="Goodwin S."/>
            <person name="Spatafora J."/>
            <person name="Crous P."/>
            <person name="Grigoriev I."/>
        </authorList>
    </citation>
    <scope>NUCLEOTIDE SEQUENCE</scope>
    <source>
        <strain evidence="3 5">CBS 304.34</strain>
    </source>
</reference>
<keyword evidence="4" id="KW-1185">Reference proteome</keyword>
<feature type="domain" description="DUF7730" evidence="2">
    <location>
        <begin position="69"/>
        <end position="293"/>
    </location>
</feature>
<name>A0A6A6Z271_9PEZI</name>
<accession>A0A6A6Z271</accession>
<dbReference type="AlphaFoldDB" id="A0A6A6Z271"/>
<evidence type="ECO:0000313" key="4">
    <source>
        <dbReference type="Proteomes" id="UP000504636"/>
    </source>
</evidence>
<proteinExistence type="predicted"/>
<dbReference type="GeneID" id="54466008"/>
<gene>
    <name evidence="3 5" type="ORF">BDZ99DRAFT_516933</name>
</gene>
<feature type="compositionally biased region" description="Basic and acidic residues" evidence="1">
    <location>
        <begin position="47"/>
        <end position="59"/>
    </location>
</feature>
<organism evidence="3">
    <name type="scientific">Mytilinidion resinicola</name>
    <dbReference type="NCBI Taxonomy" id="574789"/>
    <lineage>
        <taxon>Eukaryota</taxon>
        <taxon>Fungi</taxon>
        <taxon>Dikarya</taxon>
        <taxon>Ascomycota</taxon>
        <taxon>Pezizomycotina</taxon>
        <taxon>Dothideomycetes</taxon>
        <taxon>Pleosporomycetidae</taxon>
        <taxon>Mytilinidiales</taxon>
        <taxon>Mytilinidiaceae</taxon>
        <taxon>Mytilinidion</taxon>
    </lineage>
</organism>